<reference evidence="2 3" key="1">
    <citation type="submission" date="2018-06" db="EMBL/GenBank/DDBJ databases">
        <title>Comparative genomics reveals the genomic features of Rhizophagus irregularis, R. cerebriforme, R. diaphanum and Gigaspora rosea, and their symbiotic lifestyle signature.</title>
        <authorList>
            <person name="Morin E."/>
            <person name="San Clemente H."/>
            <person name="Chen E.C.H."/>
            <person name="De La Providencia I."/>
            <person name="Hainaut M."/>
            <person name="Kuo A."/>
            <person name="Kohler A."/>
            <person name="Murat C."/>
            <person name="Tang N."/>
            <person name="Roy S."/>
            <person name="Loubradou J."/>
            <person name="Henrissat B."/>
            <person name="Grigoriev I.V."/>
            <person name="Corradi N."/>
            <person name="Roux C."/>
            <person name="Martin F.M."/>
        </authorList>
    </citation>
    <scope>NUCLEOTIDE SEQUENCE [LARGE SCALE GENOMIC DNA]</scope>
    <source>
        <strain evidence="2 3">DAOM 194757</strain>
    </source>
</reference>
<sequence length="163" mass="17951">MESNTNSKASDEPTNHTAITIDISKIDGNTKATEISTPATQTTRKSSAQPRPGYYNTTTKTPLLASHNHNFHATTTQPKEKQVEQEGPSRERLLMNSEEYLDNIGLMREDTDIEDVESSVLADNTESLNGCEISLQSSKPGNQILSKNSQVTSSFLLHQQSNL</sequence>
<evidence type="ECO:0000313" key="3">
    <source>
        <dbReference type="Proteomes" id="UP000266673"/>
    </source>
</evidence>
<dbReference type="AlphaFoldDB" id="A0A397VU54"/>
<organism evidence="2 3">
    <name type="scientific">Gigaspora rosea</name>
    <dbReference type="NCBI Taxonomy" id="44941"/>
    <lineage>
        <taxon>Eukaryota</taxon>
        <taxon>Fungi</taxon>
        <taxon>Fungi incertae sedis</taxon>
        <taxon>Mucoromycota</taxon>
        <taxon>Glomeromycotina</taxon>
        <taxon>Glomeromycetes</taxon>
        <taxon>Diversisporales</taxon>
        <taxon>Gigasporaceae</taxon>
        <taxon>Gigaspora</taxon>
    </lineage>
</organism>
<accession>A0A397VU54</accession>
<protein>
    <submittedName>
        <fullName evidence="2">Uncharacterized protein</fullName>
    </submittedName>
</protein>
<name>A0A397VU54_9GLOM</name>
<keyword evidence="3" id="KW-1185">Reference proteome</keyword>
<evidence type="ECO:0000256" key="1">
    <source>
        <dbReference type="SAM" id="MobiDB-lite"/>
    </source>
</evidence>
<evidence type="ECO:0000313" key="2">
    <source>
        <dbReference type="EMBL" id="RIB26094.1"/>
    </source>
</evidence>
<dbReference type="Proteomes" id="UP000266673">
    <property type="component" value="Unassembled WGS sequence"/>
</dbReference>
<feature type="region of interest" description="Disordered" evidence="1">
    <location>
        <begin position="1"/>
        <end position="63"/>
    </location>
</feature>
<dbReference type="EMBL" id="QKWP01000149">
    <property type="protein sequence ID" value="RIB26094.1"/>
    <property type="molecule type" value="Genomic_DNA"/>
</dbReference>
<proteinExistence type="predicted"/>
<feature type="compositionally biased region" description="Polar residues" evidence="1">
    <location>
        <begin position="30"/>
        <end position="63"/>
    </location>
</feature>
<comment type="caution">
    <text evidence="2">The sequence shown here is derived from an EMBL/GenBank/DDBJ whole genome shotgun (WGS) entry which is preliminary data.</text>
</comment>
<gene>
    <name evidence="2" type="ORF">C2G38_2164307</name>
</gene>